<evidence type="ECO:0000313" key="2">
    <source>
        <dbReference type="Proteomes" id="UP000586254"/>
    </source>
</evidence>
<dbReference type="AlphaFoldDB" id="A0A853JLB7"/>
<dbReference type="InterPro" id="IPR027417">
    <property type="entry name" value="P-loop_NTPase"/>
</dbReference>
<dbReference type="RefSeq" id="WP_058694040.1">
    <property type="nucleotide sequence ID" value="NZ_JACCKS010000008.1"/>
</dbReference>
<dbReference type="Proteomes" id="UP000586254">
    <property type="component" value="Unassembled WGS sequence"/>
</dbReference>
<gene>
    <name evidence="1" type="ORF">H0N91_08395</name>
</gene>
<protein>
    <submittedName>
        <fullName evidence="1">Uncharacterized protein</fullName>
    </submittedName>
</protein>
<organism evidence="1 2">
    <name type="scientific">Eubacterium callanderi</name>
    <dbReference type="NCBI Taxonomy" id="53442"/>
    <lineage>
        <taxon>Bacteria</taxon>
        <taxon>Bacillati</taxon>
        <taxon>Bacillota</taxon>
        <taxon>Clostridia</taxon>
        <taxon>Eubacteriales</taxon>
        <taxon>Eubacteriaceae</taxon>
        <taxon>Eubacterium</taxon>
    </lineage>
</organism>
<accession>A0A853JLB7</accession>
<reference evidence="1 2" key="1">
    <citation type="submission" date="2020-07" db="EMBL/GenBank/DDBJ databases">
        <title>Organ Donor 1.</title>
        <authorList>
            <person name="Marsh A.J."/>
            <person name="Azcarate-Peril M.A."/>
        </authorList>
    </citation>
    <scope>NUCLEOTIDE SEQUENCE [LARGE SCALE GENOMIC DNA]</scope>
    <source>
        <strain evidence="1 2">AMC0717</strain>
    </source>
</reference>
<evidence type="ECO:0000313" key="1">
    <source>
        <dbReference type="EMBL" id="NZA38163.1"/>
    </source>
</evidence>
<comment type="caution">
    <text evidence="1">The sequence shown here is derived from an EMBL/GenBank/DDBJ whole genome shotgun (WGS) entry which is preliminary data.</text>
</comment>
<dbReference type="SUPFAM" id="SSF52540">
    <property type="entry name" value="P-loop containing nucleoside triphosphate hydrolases"/>
    <property type="match status" value="1"/>
</dbReference>
<sequence length="558" mass="63848">MMNEISNPYVKYLNGLHNYNAQNPNAYGEKNVESPYYEKTMVEMNVCQHIIKALTSFEPHILVLTGHAGDGKTSLMYQVLSKLGIKPDFSTPIVEHTLATGQVCCCIKDFSELSDEKKLEMMKKIVTYPSEGKYVFMVANTGPLINTFGKLFDDENEIEQAKMQLIGAMDDNKGDIIKIASYPFLVINVAAIDNTAFPTKYLSNVIKDELWADCSTCQKREYCHIFHNQKLIKTNQGRVFDFLSKYYIWETEYGHRMTIRSMTEQLAYMMTGGVECEDIVPIDLHKMMFFNLFFGYVGTIQNAQAQNVLAVKLAYENHFDQKRLRADEDLIIKRSYDELFSPEVVAIIHNAEKTSMFLKGWAEELRRIYFFLNIVPDESWRRDTEDVFSKQYTTYLDVRGGASKPSKSQKMLIIDALRMMYLGTVISNSNTIPITLSKESGIAQSVQLVVGELSVNDIEVISKPDSALNMEKQNLVLRVQKKEEIKLSLPMIDYFEELRNGVISTNIDPQLSHGIESMKAQLLKVVYIDSDDLEMIVLNNNGYEKINIEIDDNVIRLN</sequence>
<proteinExistence type="predicted"/>
<dbReference type="EMBL" id="JACCKS010000008">
    <property type="protein sequence ID" value="NZA38163.1"/>
    <property type="molecule type" value="Genomic_DNA"/>
</dbReference>
<name>A0A853JLB7_9FIRM</name>